<dbReference type="GO" id="GO:0016853">
    <property type="term" value="F:isomerase activity"/>
    <property type="evidence" value="ECO:0007669"/>
    <property type="project" value="UniProtKB-KW"/>
</dbReference>
<evidence type="ECO:0000256" key="5">
    <source>
        <dbReference type="ARBA" id="ARBA00023235"/>
    </source>
</evidence>
<dbReference type="RefSeq" id="WP_077539576.1">
    <property type="nucleotide sequence ID" value="NZ_CP019633.1"/>
</dbReference>
<keyword evidence="8" id="KW-1185">Reference proteome</keyword>
<accession>A0A1Q2HNT0</accession>
<dbReference type="Proteomes" id="UP000188273">
    <property type="component" value="Chromosome"/>
</dbReference>
<proteinExistence type="predicted"/>
<evidence type="ECO:0000256" key="6">
    <source>
        <dbReference type="ARBA" id="ARBA00023277"/>
    </source>
</evidence>
<keyword evidence="2" id="KW-0732">Signal</keyword>
<dbReference type="PANTHER" id="PTHR46093:SF18">
    <property type="entry name" value="FIBRONECTIN TYPE-III DOMAIN-CONTAINING PROTEIN"/>
    <property type="match status" value="1"/>
</dbReference>
<dbReference type="Gene3D" id="2.120.10.80">
    <property type="entry name" value="Kelch-type beta propeller"/>
    <property type="match status" value="1"/>
</dbReference>
<dbReference type="Pfam" id="PF24996">
    <property type="entry name" value="NANM"/>
    <property type="match status" value="2"/>
</dbReference>
<evidence type="ECO:0000256" key="1">
    <source>
        <dbReference type="ARBA" id="ARBA00022441"/>
    </source>
</evidence>
<dbReference type="SUPFAM" id="SSF117281">
    <property type="entry name" value="Kelch motif"/>
    <property type="match status" value="1"/>
</dbReference>
<dbReference type="AlphaFoldDB" id="A0A1Q2HNT0"/>
<evidence type="ECO:0000313" key="8">
    <source>
        <dbReference type="Proteomes" id="UP000188273"/>
    </source>
</evidence>
<sequence length="378" mass="42706">MGRNNFSHITRSEQIVHKFIYISLFILGTVSLAQKENEMRIFKWKELAVLPAAQGQCDALGVAGPYSGVSNNALIVAGGANFPKPYWENSKVWLDDIWVLEKIREDYYWRTGFRLYKNIAYGMSVTTDYGVVCIGGLDEKKVYSDAFVLRWNSKEKNIVCEELPSLPQPCANGGCTAIGNKIYVVSGQREMALESAVKDFWALDLDKRDNDVLEWQKLNDFSGRPRACSMTVSQYNGEEECIYVIGGRSKDSGQEITFLNDIWEYNPAQRTWLRKKSAERPFCAGTVSSIGRNYIYIFGASDGSLYGKGEILKQDHPGFSKEIFVYDTVENTWSMNGEMPKTHVTSNAVNWNGYIVITSGEISPRIRSPKIWIGNGFE</sequence>
<dbReference type="STRING" id="1940790.L21SP3_00912"/>
<evidence type="ECO:0000256" key="2">
    <source>
        <dbReference type="ARBA" id="ARBA00022729"/>
    </source>
</evidence>
<dbReference type="InterPro" id="IPR056734">
    <property type="entry name" value="NANM"/>
</dbReference>
<keyword evidence="6" id="KW-0119">Carbohydrate metabolism</keyword>
<dbReference type="EMBL" id="CP019633">
    <property type="protein sequence ID" value="AQQ09112.1"/>
    <property type="molecule type" value="Genomic_DNA"/>
</dbReference>
<dbReference type="EC" id="5.1.3.24" evidence="7"/>
<evidence type="ECO:0000256" key="3">
    <source>
        <dbReference type="ARBA" id="ARBA00022737"/>
    </source>
</evidence>
<gene>
    <name evidence="7" type="primary">nanM</name>
    <name evidence="7" type="ORF">L21SP3_00912</name>
</gene>
<dbReference type="KEGG" id="pbu:L21SP3_00912"/>
<dbReference type="InterPro" id="IPR015915">
    <property type="entry name" value="Kelch-typ_b-propeller"/>
</dbReference>
<name>A0A1Q2HNT0_9BACT</name>
<protein>
    <submittedName>
        <fullName evidence="7">N-acetylneuraminate epimerase</fullName>
        <ecNumber evidence="7">5.1.3.24</ecNumber>
    </submittedName>
</protein>
<organism evidence="7 8">
    <name type="scientific">Sedimentisphaera cyanobacteriorum</name>
    <dbReference type="NCBI Taxonomy" id="1940790"/>
    <lineage>
        <taxon>Bacteria</taxon>
        <taxon>Pseudomonadati</taxon>
        <taxon>Planctomycetota</taxon>
        <taxon>Phycisphaerae</taxon>
        <taxon>Sedimentisphaerales</taxon>
        <taxon>Sedimentisphaeraceae</taxon>
        <taxon>Sedimentisphaera</taxon>
    </lineage>
</organism>
<keyword evidence="5 7" id="KW-0413">Isomerase</keyword>
<dbReference type="OrthoDB" id="9810181at2"/>
<keyword evidence="4" id="KW-0574">Periplasm</keyword>
<keyword evidence="3" id="KW-0677">Repeat</keyword>
<evidence type="ECO:0000313" key="7">
    <source>
        <dbReference type="EMBL" id="AQQ09112.1"/>
    </source>
</evidence>
<keyword evidence="1" id="KW-0880">Kelch repeat</keyword>
<dbReference type="PANTHER" id="PTHR46093">
    <property type="entry name" value="ACYL-COA-BINDING DOMAIN-CONTAINING PROTEIN 5"/>
    <property type="match status" value="1"/>
</dbReference>
<reference evidence="8" key="1">
    <citation type="submission" date="2017-02" db="EMBL/GenBank/DDBJ databases">
        <title>Comparative genomics and description of representatives of a novel lineage of planctomycetes thriving in anoxic sediments.</title>
        <authorList>
            <person name="Spring S."/>
            <person name="Bunk B."/>
            <person name="Sproer C."/>
            <person name="Klenk H.-P."/>
        </authorList>
    </citation>
    <scope>NUCLEOTIDE SEQUENCE [LARGE SCALE GENOMIC DNA]</scope>
    <source>
        <strain evidence="8">L21-RPul-D3</strain>
    </source>
</reference>
<evidence type="ECO:0000256" key="4">
    <source>
        <dbReference type="ARBA" id="ARBA00022764"/>
    </source>
</evidence>